<evidence type="ECO:0000256" key="1">
    <source>
        <dbReference type="SAM" id="Phobius"/>
    </source>
</evidence>
<keyword evidence="3" id="KW-1185">Reference proteome</keyword>
<accession>A0A1H3F4B2</accession>
<feature type="transmembrane region" description="Helical" evidence="1">
    <location>
        <begin position="120"/>
        <end position="146"/>
    </location>
</feature>
<dbReference type="Pfam" id="PF06695">
    <property type="entry name" value="Sm_multidrug_ex"/>
    <property type="match status" value="1"/>
</dbReference>
<protein>
    <submittedName>
        <fullName evidence="2">Small multi-drug export protein</fullName>
    </submittedName>
</protein>
<evidence type="ECO:0000313" key="2">
    <source>
        <dbReference type="EMBL" id="SDX85720.1"/>
    </source>
</evidence>
<keyword evidence="1" id="KW-0472">Membrane</keyword>
<sequence>MLLYKYLLIFLGAATPWLEVLVVVPLGIIWGLSPTLVMVVGFMGNMLTVIPVILLFDKLKAWYVRRREEKGRSSSRSVRAVRLFQKYGVIGFALLGPILIGTHIAAFIGMAMGATKRRMLTWMGISIALWVLIVGLLTAFGFDFFVQDTKAAHY</sequence>
<dbReference type="Proteomes" id="UP000198647">
    <property type="component" value="Unassembled WGS sequence"/>
</dbReference>
<reference evidence="2 3" key="1">
    <citation type="submission" date="2016-10" db="EMBL/GenBank/DDBJ databases">
        <authorList>
            <person name="Varghese N."/>
            <person name="Submissions S."/>
        </authorList>
    </citation>
    <scope>NUCLEOTIDE SEQUENCE [LARGE SCALE GENOMIC DNA]</scope>
    <source>
        <strain evidence="2 3">DSM 20748</strain>
    </source>
</reference>
<keyword evidence="1" id="KW-0812">Transmembrane</keyword>
<proteinExistence type="predicted"/>
<dbReference type="EMBL" id="FNOS01000003">
    <property type="protein sequence ID" value="SDX85720.1"/>
    <property type="molecule type" value="Genomic_DNA"/>
</dbReference>
<organism evidence="2 3">
    <name type="scientific">Salimicrobium album</name>
    <dbReference type="NCBI Taxonomy" id="50717"/>
    <lineage>
        <taxon>Bacteria</taxon>
        <taxon>Bacillati</taxon>
        <taxon>Bacillota</taxon>
        <taxon>Bacilli</taxon>
        <taxon>Bacillales</taxon>
        <taxon>Bacillaceae</taxon>
        <taxon>Salimicrobium</taxon>
    </lineage>
</organism>
<feature type="transmembrane region" description="Helical" evidence="1">
    <location>
        <begin position="7"/>
        <end position="30"/>
    </location>
</feature>
<keyword evidence="1" id="KW-1133">Transmembrane helix</keyword>
<name>A0A1H3F4B2_9BACI</name>
<gene>
    <name evidence="2" type="ORF">SAMN04488081_1505</name>
</gene>
<feature type="transmembrane region" description="Helical" evidence="1">
    <location>
        <begin position="89"/>
        <end position="114"/>
    </location>
</feature>
<feature type="transmembrane region" description="Helical" evidence="1">
    <location>
        <begin position="36"/>
        <end position="56"/>
    </location>
</feature>
<comment type="caution">
    <text evidence="2">The sequence shown here is derived from an EMBL/GenBank/DDBJ whole genome shotgun (WGS) entry which is preliminary data.</text>
</comment>
<evidence type="ECO:0000313" key="3">
    <source>
        <dbReference type="Proteomes" id="UP000198647"/>
    </source>
</evidence>
<dbReference type="RefSeq" id="WP_093106792.1">
    <property type="nucleotide sequence ID" value="NZ_FNOS01000003.1"/>
</dbReference>
<dbReference type="InterPro" id="IPR009577">
    <property type="entry name" value="Sm_multidrug_ex"/>
</dbReference>